<dbReference type="Proteomes" id="UP000475862">
    <property type="component" value="Unassembled WGS sequence"/>
</dbReference>
<proteinExistence type="predicted"/>
<evidence type="ECO:0000313" key="2">
    <source>
        <dbReference type="Proteomes" id="UP000475862"/>
    </source>
</evidence>
<protein>
    <submittedName>
        <fullName evidence="1">Uncharacterized protein</fullName>
    </submittedName>
</protein>
<organism evidence="1 2">
    <name type="scientific">Aphis glycines</name>
    <name type="common">Soybean aphid</name>
    <dbReference type="NCBI Taxonomy" id="307491"/>
    <lineage>
        <taxon>Eukaryota</taxon>
        <taxon>Metazoa</taxon>
        <taxon>Ecdysozoa</taxon>
        <taxon>Arthropoda</taxon>
        <taxon>Hexapoda</taxon>
        <taxon>Insecta</taxon>
        <taxon>Pterygota</taxon>
        <taxon>Neoptera</taxon>
        <taxon>Paraneoptera</taxon>
        <taxon>Hemiptera</taxon>
        <taxon>Sternorrhyncha</taxon>
        <taxon>Aphidomorpha</taxon>
        <taxon>Aphidoidea</taxon>
        <taxon>Aphididae</taxon>
        <taxon>Aphidini</taxon>
        <taxon>Aphis</taxon>
        <taxon>Aphis</taxon>
    </lineage>
</organism>
<comment type="caution">
    <text evidence="1">The sequence shown here is derived from an EMBL/GenBank/DDBJ whole genome shotgun (WGS) entry which is preliminary data.</text>
</comment>
<reference evidence="1 2" key="1">
    <citation type="submission" date="2019-08" db="EMBL/GenBank/DDBJ databases">
        <title>The genome of the soybean aphid Biotype 1, its phylome, world population structure and adaptation to the North American continent.</title>
        <authorList>
            <person name="Giordano R."/>
            <person name="Donthu R.K."/>
            <person name="Hernandez A.G."/>
            <person name="Wright C.L."/>
            <person name="Zimin A.V."/>
        </authorList>
    </citation>
    <scope>NUCLEOTIDE SEQUENCE [LARGE SCALE GENOMIC DNA]</scope>
    <source>
        <tissue evidence="1">Whole aphids</tissue>
    </source>
</reference>
<dbReference type="EMBL" id="VYZN01000064">
    <property type="protein sequence ID" value="KAE9525124.1"/>
    <property type="molecule type" value="Genomic_DNA"/>
</dbReference>
<keyword evidence="2" id="KW-1185">Reference proteome</keyword>
<dbReference type="AlphaFoldDB" id="A0A6G0T4K0"/>
<accession>A0A6G0T4K0</accession>
<gene>
    <name evidence="1" type="ORF">AGLY_014538</name>
</gene>
<dbReference type="OrthoDB" id="10528342at2759"/>
<evidence type="ECO:0000313" key="1">
    <source>
        <dbReference type="EMBL" id="KAE9525124.1"/>
    </source>
</evidence>
<sequence>MLKSRKFAIWLTIIIKDLKFWSIQAIKTKTTFFTNHWKLYPSPTNHLRFESFFFQRGIEPPENDNYLPYLRCLKVEIKKRTLKYVKLNTLKFNYIQLIVNESTQRRGGPKKKSLEVRVMIRENDGAWHLQFRLLFGCIIVFGTNNKKNMQGGNLHHSWINLIKRVVKNYFLLVDFFTAQHFIISNRWRWAIP</sequence>
<name>A0A6G0T4K0_APHGL</name>